<dbReference type="InterPro" id="IPR011047">
    <property type="entry name" value="Quinoprotein_ADH-like_sf"/>
</dbReference>
<feature type="repeat" description="WD" evidence="3">
    <location>
        <begin position="864"/>
        <end position="896"/>
    </location>
</feature>
<dbReference type="InterPro" id="IPR036322">
    <property type="entry name" value="WD40_repeat_dom_sf"/>
</dbReference>
<dbReference type="CDD" id="cd00200">
    <property type="entry name" value="WD40"/>
    <property type="match status" value="2"/>
</dbReference>
<dbReference type="Pfam" id="PF20703">
    <property type="entry name" value="nSTAND1"/>
    <property type="match status" value="1"/>
</dbReference>
<evidence type="ECO:0000256" key="2">
    <source>
        <dbReference type="ARBA" id="ARBA00022737"/>
    </source>
</evidence>
<evidence type="ECO:0000259" key="5">
    <source>
        <dbReference type="Pfam" id="PF20703"/>
    </source>
</evidence>
<reference evidence="6 7" key="1">
    <citation type="submission" date="2019-06" db="EMBL/GenBank/DDBJ databases">
        <title>Sequencing the genomes of 1000 actinobacteria strains.</title>
        <authorList>
            <person name="Klenk H.-P."/>
        </authorList>
    </citation>
    <scope>NUCLEOTIDE SEQUENCE [LARGE SCALE GENOMIC DNA]</scope>
    <source>
        <strain evidence="6 7">DSM 44826</strain>
    </source>
</reference>
<name>A0A561UPX7_9ACTN</name>
<dbReference type="Gene3D" id="3.40.50.300">
    <property type="entry name" value="P-loop containing nucleotide triphosphate hydrolases"/>
    <property type="match status" value="1"/>
</dbReference>
<dbReference type="PANTHER" id="PTHR22847">
    <property type="entry name" value="WD40 REPEAT PROTEIN"/>
    <property type="match status" value="1"/>
</dbReference>
<dbReference type="InterPro" id="IPR015943">
    <property type="entry name" value="WD40/YVTN_repeat-like_dom_sf"/>
</dbReference>
<dbReference type="SUPFAM" id="SSF52540">
    <property type="entry name" value="P-loop containing nucleoside triphosphate hydrolases"/>
    <property type="match status" value="1"/>
</dbReference>
<dbReference type="EMBL" id="VIWT01000001">
    <property type="protein sequence ID" value="TWG01427.1"/>
    <property type="molecule type" value="Genomic_DNA"/>
</dbReference>
<dbReference type="CDD" id="cd00267">
    <property type="entry name" value="ABC_ATPase"/>
    <property type="match status" value="1"/>
</dbReference>
<dbReference type="InterPro" id="IPR049052">
    <property type="entry name" value="nSTAND1"/>
</dbReference>
<feature type="region of interest" description="Disordered" evidence="4">
    <location>
        <begin position="903"/>
        <end position="924"/>
    </location>
</feature>
<gene>
    <name evidence="6" type="ORF">FHX73_115320</name>
</gene>
<dbReference type="PROSITE" id="PS50294">
    <property type="entry name" value="WD_REPEATS_REGION"/>
    <property type="match status" value="5"/>
</dbReference>
<proteinExistence type="predicted"/>
<feature type="repeat" description="WD" evidence="3">
    <location>
        <begin position="786"/>
        <end position="827"/>
    </location>
</feature>
<organism evidence="6 7">
    <name type="scientific">Kitasatospora viridis</name>
    <dbReference type="NCBI Taxonomy" id="281105"/>
    <lineage>
        <taxon>Bacteria</taxon>
        <taxon>Bacillati</taxon>
        <taxon>Actinomycetota</taxon>
        <taxon>Actinomycetes</taxon>
        <taxon>Kitasatosporales</taxon>
        <taxon>Streptomycetaceae</taxon>
        <taxon>Kitasatospora</taxon>
    </lineage>
</organism>
<dbReference type="PROSITE" id="PS50082">
    <property type="entry name" value="WD_REPEATS_2"/>
    <property type="match status" value="7"/>
</dbReference>
<dbReference type="AlphaFoldDB" id="A0A561UPX7"/>
<keyword evidence="1 3" id="KW-0853">WD repeat</keyword>
<dbReference type="InterPro" id="IPR001680">
    <property type="entry name" value="WD40_rpt"/>
</dbReference>
<dbReference type="SUPFAM" id="SSF50978">
    <property type="entry name" value="WD40 repeat-like"/>
    <property type="match status" value="1"/>
</dbReference>
<feature type="repeat" description="WD" evidence="3">
    <location>
        <begin position="659"/>
        <end position="693"/>
    </location>
</feature>
<sequence length="1214" mass="126478">MAGECGLGFNTVAGYCAGRHLPQLSVRPQFHLLLAALGVPPGPARQAWSEALAALRAQPAPGTGPAWNPYRGLRAFESSDAAVFHGRAELTARLVHELDRCRSRGGALVVVGPSGSGKSSLLRAGLLAAVKSAVLITPGAEPLEQWHRHMPDADGGAVVVVDQFEELFTLCTDEQERAAFVTALLERRAPVVVGLRADFYGHALRHPRLAELFQRSQIVVEPMTEPQLREAVVEPARSAGLLLESGLVELLLRDTAREPAALPLLSHTLHTMVELARQSDPPTAEIGLAHYRAVGGVHGAVARTAEQAYQSLPVTQRQAARRLFLRLVRTDDSTADTRRQVTFDELAEGRPAHEADELAEMLDVFVTHRLLITGPHTAQIGHEALLAAWPRLAGWLAEDRAGHLLHGRLTAAAREWRADGRPAEGLYRGGALAGALEWAQEPGPAEALNPLEREFLTASQAARAARAAVERRRLRRGYQLVSALMVLVLVCAGTAFYAHQIAAGAGRQSRLALSRQIAATAVRLRAKDPALAAQLALAAYRSAPTPEARSALLGSSAAPLPRRTLAAPAGTAVLASAGDLLATGDDNGQIRLWRTAPNGAPAPTGARLTTGHAVAALALNRDATVLAAADQAGSVRVWHLGDTDGPVPLPLPPASGGRVLALAFSPDGTFLAAGAADASTYLWQLGTGSPPDRLTGARKAVKSVVFTPDGRTLAAAGDDGTAHLWNLPATGPPEPLATLDGPTGEIFALAVSPDGRTLAAGTAADHAVYLWNIADPAHPGTLGAPLTGPASWINTVAFSPDGSTLTAGSSDTLSWQWDLASRRLIATLPHPAPVTAAVYRDAHTLQTLAGDGVLRTWDVPGPALADSAQQVFSVSFNASGTRLLAAAGDASLTLWNTADPAHPTRAAAPVTGQGPGAPLAGASALTPDGTTELAGTTDGSVRCWDVTDPDHPRPLSGPLPLARATIEAIALSPDGRTAAISSDDGSVHLLDLTDPAHPTVTADLTGPTATAYGVRFSPDGHLLAVAGGDARGYLWDVRDRAHPRLLTTVTGLGAAAYATAFSPDGRLLAFGTADSSVRLVDLTRPQRPVLLPTLLVGPVGEVYELAFAPRTDRLAVSSADGSIWLWQLGTGTNGRLAAPVLLATLQAAAGGLFTVAFSPDGHTLAGGGSAGTVQLWDTDPGSVAARICDHGGDPITPAEWHRFLPDQPFDPPCH</sequence>
<comment type="caution">
    <text evidence="6">The sequence shown here is derived from an EMBL/GenBank/DDBJ whole genome shotgun (WGS) entry which is preliminary data.</text>
</comment>
<feature type="domain" description="Novel STAND NTPase 1" evidence="5">
    <location>
        <begin position="69"/>
        <end position="423"/>
    </location>
</feature>
<keyword evidence="2" id="KW-0677">Repeat</keyword>
<dbReference type="Proteomes" id="UP000317940">
    <property type="component" value="Unassembled WGS sequence"/>
</dbReference>
<dbReference type="SUPFAM" id="SSF50998">
    <property type="entry name" value="Quinoprotein alcohol dehydrogenase-like"/>
    <property type="match status" value="1"/>
</dbReference>
<feature type="repeat" description="WD" evidence="3">
    <location>
        <begin position="1095"/>
        <end position="1136"/>
    </location>
</feature>
<dbReference type="InterPro" id="IPR019775">
    <property type="entry name" value="WD40_repeat_CS"/>
</dbReference>
<evidence type="ECO:0000313" key="6">
    <source>
        <dbReference type="EMBL" id="TWG01427.1"/>
    </source>
</evidence>
<dbReference type="PROSITE" id="PS00678">
    <property type="entry name" value="WD_REPEATS_1"/>
    <property type="match status" value="2"/>
</dbReference>
<protein>
    <submittedName>
        <fullName evidence="6">WD40 repeat protein</fullName>
    </submittedName>
</protein>
<feature type="repeat" description="WD" evidence="3">
    <location>
        <begin position="1004"/>
        <end position="1045"/>
    </location>
</feature>
<evidence type="ECO:0000256" key="1">
    <source>
        <dbReference type="ARBA" id="ARBA00022574"/>
    </source>
</evidence>
<dbReference type="SMART" id="SM00320">
    <property type="entry name" value="WD40"/>
    <property type="match status" value="13"/>
</dbReference>
<dbReference type="Pfam" id="PF00400">
    <property type="entry name" value="WD40"/>
    <property type="match status" value="8"/>
</dbReference>
<dbReference type="PANTHER" id="PTHR22847:SF637">
    <property type="entry name" value="WD REPEAT DOMAIN 5B"/>
    <property type="match status" value="1"/>
</dbReference>
<keyword evidence="7" id="KW-1185">Reference proteome</keyword>
<evidence type="ECO:0000256" key="4">
    <source>
        <dbReference type="SAM" id="MobiDB-lite"/>
    </source>
</evidence>
<accession>A0A561UPX7</accession>
<evidence type="ECO:0000313" key="7">
    <source>
        <dbReference type="Proteomes" id="UP000317940"/>
    </source>
</evidence>
<dbReference type="InterPro" id="IPR027417">
    <property type="entry name" value="P-loop_NTPase"/>
</dbReference>
<feature type="repeat" description="WD" evidence="3">
    <location>
        <begin position="1145"/>
        <end position="1186"/>
    </location>
</feature>
<feature type="repeat" description="WD" evidence="3">
    <location>
        <begin position="694"/>
        <end position="727"/>
    </location>
</feature>
<evidence type="ECO:0000256" key="3">
    <source>
        <dbReference type="PROSITE-ProRule" id="PRU00221"/>
    </source>
</evidence>
<dbReference type="Gene3D" id="2.130.10.10">
    <property type="entry name" value="YVTN repeat-like/Quinoprotein amine dehydrogenase"/>
    <property type="match status" value="5"/>
</dbReference>